<gene>
    <name evidence="1" type="ORF">DPMN_013476</name>
</gene>
<proteinExistence type="predicted"/>
<reference evidence="1" key="2">
    <citation type="submission" date="2020-11" db="EMBL/GenBank/DDBJ databases">
        <authorList>
            <person name="McCartney M.A."/>
            <person name="Auch B."/>
            <person name="Kono T."/>
            <person name="Mallez S."/>
            <person name="Becker A."/>
            <person name="Gohl D.M."/>
            <person name="Silverstein K.A.T."/>
            <person name="Koren S."/>
            <person name="Bechman K.B."/>
            <person name="Herman A."/>
            <person name="Abrahante J.E."/>
            <person name="Garbe J."/>
        </authorList>
    </citation>
    <scope>NUCLEOTIDE SEQUENCE</scope>
    <source>
        <strain evidence="1">Duluth1</strain>
        <tissue evidence="1">Whole animal</tissue>
    </source>
</reference>
<comment type="caution">
    <text evidence="1">The sequence shown here is derived from an EMBL/GenBank/DDBJ whole genome shotgun (WGS) entry which is preliminary data.</text>
</comment>
<accession>A0A9D4N9Y0</accession>
<evidence type="ECO:0000313" key="2">
    <source>
        <dbReference type="Proteomes" id="UP000828390"/>
    </source>
</evidence>
<dbReference type="Proteomes" id="UP000828390">
    <property type="component" value="Unassembled WGS sequence"/>
</dbReference>
<keyword evidence="2" id="KW-1185">Reference proteome</keyword>
<name>A0A9D4N9Y0_DREPO</name>
<dbReference type="AlphaFoldDB" id="A0A9D4N9Y0"/>
<dbReference type="EMBL" id="JAIWYP010000001">
    <property type="protein sequence ID" value="KAH3889422.1"/>
    <property type="molecule type" value="Genomic_DNA"/>
</dbReference>
<organism evidence="1 2">
    <name type="scientific">Dreissena polymorpha</name>
    <name type="common">Zebra mussel</name>
    <name type="synonym">Mytilus polymorpha</name>
    <dbReference type="NCBI Taxonomy" id="45954"/>
    <lineage>
        <taxon>Eukaryota</taxon>
        <taxon>Metazoa</taxon>
        <taxon>Spiralia</taxon>
        <taxon>Lophotrochozoa</taxon>
        <taxon>Mollusca</taxon>
        <taxon>Bivalvia</taxon>
        <taxon>Autobranchia</taxon>
        <taxon>Heteroconchia</taxon>
        <taxon>Euheterodonta</taxon>
        <taxon>Imparidentia</taxon>
        <taxon>Neoheterodontei</taxon>
        <taxon>Myida</taxon>
        <taxon>Dreissenoidea</taxon>
        <taxon>Dreissenidae</taxon>
        <taxon>Dreissena</taxon>
    </lineage>
</organism>
<protein>
    <submittedName>
        <fullName evidence="1">Uncharacterized protein</fullName>
    </submittedName>
</protein>
<sequence>MVAMAQERGLGKGKCMLRGSLVRVVVKAVSHFRFIREWLMHGTDPPGNFCAFMIVRNSFISRAKASGVIVGAQAMACTQVAGSMPESW</sequence>
<evidence type="ECO:0000313" key="1">
    <source>
        <dbReference type="EMBL" id="KAH3889422.1"/>
    </source>
</evidence>
<reference evidence="1" key="1">
    <citation type="journal article" date="2019" name="bioRxiv">
        <title>The Genome of the Zebra Mussel, Dreissena polymorpha: A Resource for Invasive Species Research.</title>
        <authorList>
            <person name="McCartney M.A."/>
            <person name="Auch B."/>
            <person name="Kono T."/>
            <person name="Mallez S."/>
            <person name="Zhang Y."/>
            <person name="Obille A."/>
            <person name="Becker A."/>
            <person name="Abrahante J.E."/>
            <person name="Garbe J."/>
            <person name="Badalamenti J.P."/>
            <person name="Herman A."/>
            <person name="Mangelson H."/>
            <person name="Liachko I."/>
            <person name="Sullivan S."/>
            <person name="Sone E.D."/>
            <person name="Koren S."/>
            <person name="Silverstein K.A.T."/>
            <person name="Beckman K.B."/>
            <person name="Gohl D.M."/>
        </authorList>
    </citation>
    <scope>NUCLEOTIDE SEQUENCE</scope>
    <source>
        <strain evidence="1">Duluth1</strain>
        <tissue evidence="1">Whole animal</tissue>
    </source>
</reference>